<dbReference type="WBParaSite" id="MCU_011301-RA">
    <property type="protein sequence ID" value="MCU_011301-RA"/>
    <property type="gene ID" value="MCU_011301"/>
</dbReference>
<dbReference type="Proteomes" id="UP000267029">
    <property type="component" value="Unassembled WGS sequence"/>
</dbReference>
<feature type="region of interest" description="Disordered" evidence="1">
    <location>
        <begin position="309"/>
        <end position="353"/>
    </location>
</feature>
<name>A0A0R3U9K2_MESCO</name>
<evidence type="ECO:0000313" key="2">
    <source>
        <dbReference type="EMBL" id="VDD77598.1"/>
    </source>
</evidence>
<evidence type="ECO:0000256" key="1">
    <source>
        <dbReference type="SAM" id="MobiDB-lite"/>
    </source>
</evidence>
<reference evidence="4" key="2">
    <citation type="submission" date="2019-11" db="UniProtKB">
        <authorList>
            <consortium name="WormBaseParasite"/>
        </authorList>
    </citation>
    <scope>IDENTIFICATION</scope>
</reference>
<reference evidence="2 3" key="1">
    <citation type="submission" date="2018-10" db="EMBL/GenBank/DDBJ databases">
        <authorList>
            <consortium name="Pathogen Informatics"/>
        </authorList>
    </citation>
    <scope>NUCLEOTIDE SEQUENCE [LARGE SCALE GENOMIC DNA]</scope>
</reference>
<dbReference type="EMBL" id="UXSR01000874">
    <property type="protein sequence ID" value="VDD77598.1"/>
    <property type="molecule type" value="Genomic_DNA"/>
</dbReference>
<keyword evidence="3" id="KW-1185">Reference proteome</keyword>
<proteinExistence type="predicted"/>
<dbReference type="AlphaFoldDB" id="A0A0R3U9K2"/>
<protein>
    <submittedName>
        <fullName evidence="4">C3H1-type domain-containing protein</fullName>
    </submittedName>
</protein>
<accession>A0A0R3U9K2</accession>
<evidence type="ECO:0000313" key="3">
    <source>
        <dbReference type="Proteomes" id="UP000267029"/>
    </source>
</evidence>
<sequence length="360" mass="39979">MWSVSGDPSKYHANYYNSLQRRNRKKDDLTPRAVCYCPVARCSGLDDHYATASRCRPRKWFECTGQRCPSFHTQESPPYPLSEKQVIRQKKAHAISREVECNCRSFKCVKTFVVACLSDALVLQVIEPYFKNMDAGMPCEFSGCGRDRALDDNTLTVSPRSTPVVMPRDNKLGGGCIPYCNQDYQGMGQDCIDFAHCSGLPTGPFTGHESQHDFVGELQFKNFELVSPDATHGADSTTLQFVVALTAKPSHLFNLLIPVLSKFLHCPLLPQEQDLRKVGLEKLLECAAGLFATKSFECNFTPCAEDDLGQQECTKPSSSASSTPYFRMGLGQPKPANTTIKAAPEERGGRRVGNLFKHLS</sequence>
<feature type="compositionally biased region" description="Polar residues" evidence="1">
    <location>
        <begin position="311"/>
        <end position="324"/>
    </location>
</feature>
<gene>
    <name evidence="2" type="ORF">MCOS_LOCUS3601</name>
</gene>
<evidence type="ECO:0000313" key="4">
    <source>
        <dbReference type="WBParaSite" id="MCU_011301-RA"/>
    </source>
</evidence>
<organism evidence="4">
    <name type="scientific">Mesocestoides corti</name>
    <name type="common">Flatworm</name>
    <dbReference type="NCBI Taxonomy" id="53468"/>
    <lineage>
        <taxon>Eukaryota</taxon>
        <taxon>Metazoa</taxon>
        <taxon>Spiralia</taxon>
        <taxon>Lophotrochozoa</taxon>
        <taxon>Platyhelminthes</taxon>
        <taxon>Cestoda</taxon>
        <taxon>Eucestoda</taxon>
        <taxon>Cyclophyllidea</taxon>
        <taxon>Mesocestoididae</taxon>
        <taxon>Mesocestoides</taxon>
    </lineage>
</organism>